<dbReference type="InterPro" id="IPR010473">
    <property type="entry name" value="GTPase-bd"/>
</dbReference>
<dbReference type="PROSITE" id="PS51232">
    <property type="entry name" value="GBD_FH3"/>
    <property type="match status" value="1"/>
</dbReference>
<dbReference type="FunFam" id="1.25.10.10:FF:000045">
    <property type="entry name" value="Formin-like protein 3 isoform 1"/>
    <property type="match status" value="1"/>
</dbReference>
<dbReference type="InterPro" id="IPR042201">
    <property type="entry name" value="FH2_Formin_sf"/>
</dbReference>
<dbReference type="Pfam" id="PF06367">
    <property type="entry name" value="Drf_FH3"/>
    <property type="match status" value="1"/>
</dbReference>
<feature type="compositionally biased region" description="Low complexity" evidence="3">
    <location>
        <begin position="22"/>
        <end position="31"/>
    </location>
</feature>
<dbReference type="Gene3D" id="1.20.58.2220">
    <property type="entry name" value="Formin, FH2 domain"/>
    <property type="match status" value="1"/>
</dbReference>
<comment type="caution">
    <text evidence="7">The sequence shown here is derived from an EMBL/GenBank/DDBJ whole genome shotgun (WGS) entry which is preliminary data.</text>
</comment>
<feature type="compositionally biased region" description="Basic and acidic residues" evidence="3">
    <location>
        <begin position="414"/>
        <end position="443"/>
    </location>
</feature>
<organism evidence="7 8">
    <name type="scientific">Aldrovandia affinis</name>
    <dbReference type="NCBI Taxonomy" id="143900"/>
    <lineage>
        <taxon>Eukaryota</taxon>
        <taxon>Metazoa</taxon>
        <taxon>Chordata</taxon>
        <taxon>Craniata</taxon>
        <taxon>Vertebrata</taxon>
        <taxon>Euteleostomi</taxon>
        <taxon>Actinopterygii</taxon>
        <taxon>Neopterygii</taxon>
        <taxon>Teleostei</taxon>
        <taxon>Notacanthiformes</taxon>
        <taxon>Halosauridae</taxon>
        <taxon>Aldrovandia</taxon>
    </lineage>
</organism>
<dbReference type="InterPro" id="IPR015425">
    <property type="entry name" value="FH2_Formin"/>
</dbReference>
<reference evidence="7" key="1">
    <citation type="journal article" date="2023" name="Science">
        <title>Genome structures resolve the early diversification of teleost fishes.</title>
        <authorList>
            <person name="Parey E."/>
            <person name="Louis A."/>
            <person name="Montfort J."/>
            <person name="Bouchez O."/>
            <person name="Roques C."/>
            <person name="Iampietro C."/>
            <person name="Lluch J."/>
            <person name="Castinel A."/>
            <person name="Donnadieu C."/>
            <person name="Desvignes T."/>
            <person name="Floi Bucao C."/>
            <person name="Jouanno E."/>
            <person name="Wen M."/>
            <person name="Mejri S."/>
            <person name="Dirks R."/>
            <person name="Jansen H."/>
            <person name="Henkel C."/>
            <person name="Chen W.J."/>
            <person name="Zahm M."/>
            <person name="Cabau C."/>
            <person name="Klopp C."/>
            <person name="Thompson A.W."/>
            <person name="Robinson-Rechavi M."/>
            <person name="Braasch I."/>
            <person name="Lecointre G."/>
            <person name="Bobe J."/>
            <person name="Postlethwait J.H."/>
            <person name="Berthelot C."/>
            <person name="Roest Crollius H."/>
            <person name="Guiguen Y."/>
        </authorList>
    </citation>
    <scope>NUCLEOTIDE SEQUENCE</scope>
    <source>
        <strain evidence="7">NC1722</strain>
    </source>
</reference>
<evidence type="ECO:0000256" key="3">
    <source>
        <dbReference type="SAM" id="MobiDB-lite"/>
    </source>
</evidence>
<dbReference type="InterPro" id="IPR011989">
    <property type="entry name" value="ARM-like"/>
</dbReference>
<feature type="coiled-coil region" evidence="2">
    <location>
        <begin position="360"/>
        <end position="401"/>
    </location>
</feature>
<evidence type="ECO:0000313" key="7">
    <source>
        <dbReference type="EMBL" id="KAJ8414424.1"/>
    </source>
</evidence>
<dbReference type="InterPro" id="IPR043592">
    <property type="entry name" value="FMNL_animal"/>
</dbReference>
<feature type="domain" description="GBD/FH3" evidence="5">
    <location>
        <begin position="37"/>
        <end position="485"/>
    </location>
</feature>
<dbReference type="Pfam" id="PF06371">
    <property type="entry name" value="Drf_GBD"/>
    <property type="match status" value="2"/>
</dbReference>
<feature type="region of interest" description="Disordered" evidence="3">
    <location>
        <begin position="408"/>
        <end position="443"/>
    </location>
</feature>
<dbReference type="FunFam" id="1.20.58.2220:FF:000001">
    <property type="entry name" value="Formin-like 1, isoform CRA_c"/>
    <property type="match status" value="1"/>
</dbReference>
<accession>A0AAD7T4Q9</accession>
<protein>
    <recommendedName>
        <fullName evidence="9">Formin-like protein 1</fullName>
    </recommendedName>
</protein>
<dbReference type="Proteomes" id="UP001221898">
    <property type="component" value="Unassembled WGS sequence"/>
</dbReference>
<dbReference type="SMART" id="SM00498">
    <property type="entry name" value="FH2"/>
    <property type="match status" value="1"/>
</dbReference>
<dbReference type="InterPro" id="IPR014767">
    <property type="entry name" value="DAD_dom"/>
</dbReference>
<feature type="compositionally biased region" description="Polar residues" evidence="3">
    <location>
        <begin position="1030"/>
        <end position="1040"/>
    </location>
</feature>
<evidence type="ECO:0008006" key="9">
    <source>
        <dbReference type="Google" id="ProtNLM"/>
    </source>
</evidence>
<feature type="region of interest" description="Disordered" evidence="3">
    <location>
        <begin position="1"/>
        <end position="40"/>
    </location>
</feature>
<dbReference type="GO" id="GO:0005829">
    <property type="term" value="C:cytosol"/>
    <property type="evidence" value="ECO:0007669"/>
    <property type="project" value="TreeGrafter"/>
</dbReference>
<dbReference type="InterPro" id="IPR016024">
    <property type="entry name" value="ARM-type_fold"/>
</dbReference>
<feature type="region of interest" description="Disordered" evidence="3">
    <location>
        <begin position="1001"/>
        <end position="1040"/>
    </location>
</feature>
<feature type="domain" description="FH2" evidence="6">
    <location>
        <begin position="569"/>
        <end position="960"/>
    </location>
</feature>
<evidence type="ECO:0000259" key="4">
    <source>
        <dbReference type="PROSITE" id="PS51231"/>
    </source>
</evidence>
<dbReference type="GO" id="GO:0051015">
    <property type="term" value="F:actin filament binding"/>
    <property type="evidence" value="ECO:0007669"/>
    <property type="project" value="TreeGrafter"/>
</dbReference>
<dbReference type="GO" id="GO:0031267">
    <property type="term" value="F:small GTPase binding"/>
    <property type="evidence" value="ECO:0007669"/>
    <property type="project" value="InterPro"/>
</dbReference>
<evidence type="ECO:0000259" key="5">
    <source>
        <dbReference type="PROSITE" id="PS51232"/>
    </source>
</evidence>
<dbReference type="PANTHER" id="PTHR45857:SF2">
    <property type="entry name" value="FORMIN-LIKE PROTEIN 1"/>
    <property type="match status" value="1"/>
</dbReference>
<feature type="compositionally biased region" description="Pro residues" evidence="3">
    <location>
        <begin position="518"/>
        <end position="559"/>
    </location>
</feature>
<dbReference type="SMART" id="SM01139">
    <property type="entry name" value="Drf_FH3"/>
    <property type="match status" value="1"/>
</dbReference>
<keyword evidence="2" id="KW-0175">Coiled coil</keyword>
<dbReference type="SMART" id="SM01140">
    <property type="entry name" value="Drf_GBD"/>
    <property type="match status" value="1"/>
</dbReference>
<dbReference type="AlphaFoldDB" id="A0AAD7T4Q9"/>
<dbReference type="SUPFAM" id="SSF48371">
    <property type="entry name" value="ARM repeat"/>
    <property type="match status" value="1"/>
</dbReference>
<dbReference type="SUPFAM" id="SSF101447">
    <property type="entry name" value="Formin homology 2 domain (FH2 domain)"/>
    <property type="match status" value="1"/>
</dbReference>
<keyword evidence="8" id="KW-1185">Reference proteome</keyword>
<dbReference type="Gene3D" id="1.25.10.10">
    <property type="entry name" value="Leucine-rich Repeat Variant"/>
    <property type="match status" value="2"/>
</dbReference>
<proteinExistence type="inferred from homology"/>
<feature type="compositionally biased region" description="Pro residues" evidence="3">
    <location>
        <begin position="496"/>
        <end position="507"/>
    </location>
</feature>
<dbReference type="EMBL" id="JAINUG010000013">
    <property type="protein sequence ID" value="KAJ8414424.1"/>
    <property type="molecule type" value="Genomic_DNA"/>
</dbReference>
<evidence type="ECO:0000313" key="8">
    <source>
        <dbReference type="Proteomes" id="UP001221898"/>
    </source>
</evidence>
<dbReference type="PROSITE" id="PS51444">
    <property type="entry name" value="FH2"/>
    <property type="match status" value="1"/>
</dbReference>
<dbReference type="Pfam" id="PF02181">
    <property type="entry name" value="FH2"/>
    <property type="match status" value="1"/>
</dbReference>
<dbReference type="PANTHER" id="PTHR45857">
    <property type="entry name" value="FORMIN-LIKE PROTEIN"/>
    <property type="match status" value="1"/>
</dbReference>
<dbReference type="GO" id="GO:0016477">
    <property type="term" value="P:cell migration"/>
    <property type="evidence" value="ECO:0007669"/>
    <property type="project" value="TreeGrafter"/>
</dbReference>
<evidence type="ECO:0000259" key="6">
    <source>
        <dbReference type="PROSITE" id="PS51444"/>
    </source>
</evidence>
<gene>
    <name evidence="7" type="ORF">AAFF_G00052940</name>
</gene>
<name>A0AAD7T4Q9_9TELE</name>
<evidence type="ECO:0000256" key="1">
    <source>
        <dbReference type="ARBA" id="ARBA00023449"/>
    </source>
</evidence>
<dbReference type="InterPro" id="IPR010472">
    <property type="entry name" value="FH3_dom"/>
</dbReference>
<sequence length="1040" mass="116083">MGNAAGSMELPLGRETKTAVGTLTPAATQKQPAPPKLPMPSEEELEERFNVVLNCMNLPPDKVKLLCQYDAEKKWELVCDQERFQVKNPPSAYLLKLKSYLDQGGVARKFKRRVQESTQVLRELEISLRTNHIGWAQEFLNEENKGLNVLVDYLSFAQCAVTYDMESVDNGGLPGDRGKSLDKSLEDLTKSASSSPTHGASKAARALTVRFNSLHSRKALRNSRIVSQKDDVHVCIMCLRAIMNYQSGFNLVMTHPRCVNEITLSLNNKNPRTKALVLELLAAVCLVRGGHDIILSAFDNFKEVCGEKNRFEKLMEYFSNEDSNIDFMVACMQFINIVVHSVENMNFRVHLQYEFTHHGLDEYLELSSRLQESESEAEEKIAELEKQLIQSTKEAEVLKESLRDSSAQVTVLQQRDRERDRERERERERDRQRASKASTEVECRVQELQAQGLIRMQRSASGALDIQVVPITVIEPASASTNHTGPVPITTVDGPAAPPSPTPPPPSTTEEPYGETQAPPPPPPLPFSCVPPPPPPPPGGCPPPAPPPPGGGPPPPPGGLPGGTLDIKGKKAIKTKYRMPLLNWQPLKPSQVSGTVFNDLDDEQVLGELNMDVFEELFKTKAQGPPTDLGTLKVKVAQKVSSKVSLIEPNRAKNLAITLRKGGMSASQICTAIERYDQESLSLDFLELLERFIPSEYELKLMQTYQGNGRPLDELSEEDHFMMHFGKIPRLAQRISTLTFMGNFADSVQLLRPQLNAIIAASMSIKSSPKLKKILEIILAFGNYMNSSKRGAAYGFRLQSLDLLLDTKSTDRKQTLLHFIVNIIQQKYPALCSFHSELHFVDKAALVSLDSILQDVRSLERGMEVTRKEFMVQGDNPVLKEFLQNNNELLDTLMADGKTAQEAYKSAVEYFGENPKTTPPSMFFPVFVRFINAYKQAEQENGQRRKQVAVEDVGEAPATLFKMESSGQKVQVMAKLPQMDLIAELKKRQVKPLVREGKDGAIEDIITDLRNQPYRRTDGGRRSSKKKPGQQLQVSSDISL</sequence>
<dbReference type="InterPro" id="IPR014768">
    <property type="entry name" value="GBD/FH3_dom"/>
</dbReference>
<comment type="similarity">
    <text evidence="1">Belongs to the formin homology family.</text>
</comment>
<dbReference type="PROSITE" id="PS51231">
    <property type="entry name" value="DAD"/>
    <property type="match status" value="1"/>
</dbReference>
<feature type="domain" description="DAD" evidence="4">
    <location>
        <begin position="995"/>
        <end position="1028"/>
    </location>
</feature>
<dbReference type="GO" id="GO:0008360">
    <property type="term" value="P:regulation of cell shape"/>
    <property type="evidence" value="ECO:0007669"/>
    <property type="project" value="TreeGrafter"/>
</dbReference>
<feature type="region of interest" description="Disordered" evidence="3">
    <location>
        <begin position="478"/>
        <end position="567"/>
    </location>
</feature>
<evidence type="ECO:0000256" key="2">
    <source>
        <dbReference type="SAM" id="Coils"/>
    </source>
</evidence>
<dbReference type="GO" id="GO:0030866">
    <property type="term" value="P:cortical actin cytoskeleton organization"/>
    <property type="evidence" value="ECO:0007669"/>
    <property type="project" value="TreeGrafter"/>
</dbReference>